<gene>
    <name evidence="3" type="ORF">TVAG_444010</name>
</gene>
<accession>A2E2E3</accession>
<protein>
    <submittedName>
        <fullName evidence="3">Uncharacterized protein</fullName>
    </submittedName>
</protein>
<evidence type="ECO:0000313" key="4">
    <source>
        <dbReference type="Proteomes" id="UP000001542"/>
    </source>
</evidence>
<keyword evidence="1" id="KW-0175">Coiled coil</keyword>
<evidence type="ECO:0000256" key="2">
    <source>
        <dbReference type="SAM" id="MobiDB-lite"/>
    </source>
</evidence>
<feature type="region of interest" description="Disordered" evidence="2">
    <location>
        <begin position="1"/>
        <end position="20"/>
    </location>
</feature>
<dbReference type="KEGG" id="tva:4771094"/>
<organism evidence="3 4">
    <name type="scientific">Trichomonas vaginalis (strain ATCC PRA-98 / G3)</name>
    <dbReference type="NCBI Taxonomy" id="412133"/>
    <lineage>
        <taxon>Eukaryota</taxon>
        <taxon>Metamonada</taxon>
        <taxon>Parabasalia</taxon>
        <taxon>Trichomonadida</taxon>
        <taxon>Trichomonadidae</taxon>
        <taxon>Trichomonas</taxon>
    </lineage>
</organism>
<proteinExistence type="predicted"/>
<dbReference type="RefSeq" id="XP_001325341.1">
    <property type="nucleotide sequence ID" value="XM_001325306.1"/>
</dbReference>
<name>A2E2E3_TRIV3</name>
<dbReference type="VEuPathDB" id="TrichDB:TVAGG3_0305370"/>
<evidence type="ECO:0000256" key="1">
    <source>
        <dbReference type="SAM" id="Coils"/>
    </source>
</evidence>
<evidence type="ECO:0000313" key="3">
    <source>
        <dbReference type="EMBL" id="EAY13118.1"/>
    </source>
</evidence>
<dbReference type="VEuPathDB" id="TrichDB:TVAG_444010"/>
<reference evidence="3" key="2">
    <citation type="journal article" date="2007" name="Science">
        <title>Draft genome sequence of the sexually transmitted pathogen Trichomonas vaginalis.</title>
        <authorList>
            <person name="Carlton J.M."/>
            <person name="Hirt R.P."/>
            <person name="Silva J.C."/>
            <person name="Delcher A.L."/>
            <person name="Schatz M."/>
            <person name="Zhao Q."/>
            <person name="Wortman J.R."/>
            <person name="Bidwell S.L."/>
            <person name="Alsmark U.C.M."/>
            <person name="Besteiro S."/>
            <person name="Sicheritz-Ponten T."/>
            <person name="Noel C.J."/>
            <person name="Dacks J.B."/>
            <person name="Foster P.G."/>
            <person name="Simillion C."/>
            <person name="Van de Peer Y."/>
            <person name="Miranda-Saavedra D."/>
            <person name="Barton G.J."/>
            <person name="Westrop G.D."/>
            <person name="Mueller S."/>
            <person name="Dessi D."/>
            <person name="Fiori P.L."/>
            <person name="Ren Q."/>
            <person name="Paulsen I."/>
            <person name="Zhang H."/>
            <person name="Bastida-Corcuera F.D."/>
            <person name="Simoes-Barbosa A."/>
            <person name="Brown M.T."/>
            <person name="Hayes R.D."/>
            <person name="Mukherjee M."/>
            <person name="Okumura C.Y."/>
            <person name="Schneider R."/>
            <person name="Smith A.J."/>
            <person name="Vanacova S."/>
            <person name="Villalvazo M."/>
            <person name="Haas B.J."/>
            <person name="Pertea M."/>
            <person name="Feldblyum T.V."/>
            <person name="Utterback T.R."/>
            <person name="Shu C.L."/>
            <person name="Osoegawa K."/>
            <person name="de Jong P.J."/>
            <person name="Hrdy I."/>
            <person name="Horvathova L."/>
            <person name="Zubacova Z."/>
            <person name="Dolezal P."/>
            <person name="Malik S.B."/>
            <person name="Logsdon J.M. Jr."/>
            <person name="Henze K."/>
            <person name="Gupta A."/>
            <person name="Wang C.C."/>
            <person name="Dunne R.L."/>
            <person name="Upcroft J.A."/>
            <person name="Upcroft P."/>
            <person name="White O."/>
            <person name="Salzberg S.L."/>
            <person name="Tang P."/>
            <person name="Chiu C.-H."/>
            <person name="Lee Y.-S."/>
            <person name="Embley T.M."/>
            <person name="Coombs G.H."/>
            <person name="Mottram J.C."/>
            <person name="Tachezy J."/>
            <person name="Fraser-Liggett C.M."/>
            <person name="Johnson P.J."/>
        </authorList>
    </citation>
    <scope>NUCLEOTIDE SEQUENCE [LARGE SCALE GENOMIC DNA]</scope>
    <source>
        <strain evidence="3">G3</strain>
    </source>
</reference>
<dbReference type="SMR" id="A2E2E3"/>
<feature type="compositionally biased region" description="Pro residues" evidence="2">
    <location>
        <begin position="43"/>
        <end position="52"/>
    </location>
</feature>
<keyword evidence="4" id="KW-1185">Reference proteome</keyword>
<feature type="coiled-coil region" evidence="1">
    <location>
        <begin position="95"/>
        <end position="122"/>
    </location>
</feature>
<feature type="region of interest" description="Disordered" evidence="2">
    <location>
        <begin position="43"/>
        <end position="75"/>
    </location>
</feature>
<reference evidence="3" key="1">
    <citation type="submission" date="2006-10" db="EMBL/GenBank/DDBJ databases">
        <authorList>
            <person name="Amadeo P."/>
            <person name="Zhao Q."/>
            <person name="Wortman J."/>
            <person name="Fraser-Liggett C."/>
            <person name="Carlton J."/>
        </authorList>
    </citation>
    <scope>NUCLEOTIDE SEQUENCE</scope>
    <source>
        <strain evidence="3">G3</strain>
    </source>
</reference>
<dbReference type="AlphaFoldDB" id="A2E2E3"/>
<sequence>MTETTENQAQNAPEDNVQQTVPIGLPVQESEPIPIQVENLINPVPPVNPAPVPQTEVPKEEPVQQAAKAPTPASPAAIVTSISTGDLNLQENHFEQDLENQMELISERLQKMADRIVVLQKNAQLVSQKLDVIECV</sequence>
<dbReference type="Proteomes" id="UP000001542">
    <property type="component" value="Unassembled WGS sequence"/>
</dbReference>
<feature type="compositionally biased region" description="Low complexity" evidence="2">
    <location>
        <begin position="66"/>
        <end position="75"/>
    </location>
</feature>
<dbReference type="EMBL" id="DS113290">
    <property type="protein sequence ID" value="EAY13118.1"/>
    <property type="molecule type" value="Genomic_DNA"/>
</dbReference>
<dbReference type="InParanoid" id="A2E2E3"/>